<name>A0A2P7QYB8_9SPHN</name>
<evidence type="ECO:0000256" key="1">
    <source>
        <dbReference type="SAM" id="Phobius"/>
    </source>
</evidence>
<dbReference type="OrthoDB" id="7429148at2"/>
<gene>
    <name evidence="2" type="ORF">C7I55_00545</name>
</gene>
<dbReference type="Proteomes" id="UP000241167">
    <property type="component" value="Unassembled WGS sequence"/>
</dbReference>
<organism evidence="2 3">
    <name type="scientific">Allosphingosinicella deserti</name>
    <dbReference type="NCBI Taxonomy" id="2116704"/>
    <lineage>
        <taxon>Bacteria</taxon>
        <taxon>Pseudomonadati</taxon>
        <taxon>Pseudomonadota</taxon>
        <taxon>Alphaproteobacteria</taxon>
        <taxon>Sphingomonadales</taxon>
        <taxon>Sphingomonadaceae</taxon>
        <taxon>Allosphingosinicella</taxon>
    </lineage>
</organism>
<proteinExistence type="predicted"/>
<keyword evidence="1" id="KW-0812">Transmembrane</keyword>
<dbReference type="AlphaFoldDB" id="A0A2P7QYB8"/>
<keyword evidence="1" id="KW-1133">Transmembrane helix</keyword>
<evidence type="ECO:0000313" key="3">
    <source>
        <dbReference type="Proteomes" id="UP000241167"/>
    </source>
</evidence>
<keyword evidence="1" id="KW-0472">Membrane</keyword>
<dbReference type="RefSeq" id="WP_106510959.1">
    <property type="nucleotide sequence ID" value="NZ_PXYI01000001.1"/>
</dbReference>
<feature type="transmembrane region" description="Helical" evidence="1">
    <location>
        <begin position="81"/>
        <end position="99"/>
    </location>
</feature>
<evidence type="ECO:0000313" key="2">
    <source>
        <dbReference type="EMBL" id="PSJ42943.1"/>
    </source>
</evidence>
<sequence length="104" mass="11711">MEQTLRKNSIAADPERLHHVQGLLARYPGIDADERQDILQYLRKAPALDAGLLTGIDAIRPQLDRFRIDHRQQLGLQKRDYVVVAIVLLFVAILCGLLWDAGIG</sequence>
<reference evidence="2 3" key="1">
    <citation type="submission" date="2018-03" db="EMBL/GenBank/DDBJ databases">
        <title>The draft genome of Sphingosinicella sp. GL-C-18.</title>
        <authorList>
            <person name="Liu L."/>
            <person name="Li L."/>
            <person name="Liang L."/>
            <person name="Zhang X."/>
            <person name="Wang T."/>
        </authorList>
    </citation>
    <scope>NUCLEOTIDE SEQUENCE [LARGE SCALE GENOMIC DNA]</scope>
    <source>
        <strain evidence="2 3">GL-C-18</strain>
    </source>
</reference>
<comment type="caution">
    <text evidence="2">The sequence shown here is derived from an EMBL/GenBank/DDBJ whole genome shotgun (WGS) entry which is preliminary data.</text>
</comment>
<protein>
    <submittedName>
        <fullName evidence="2">Uncharacterized protein</fullName>
    </submittedName>
</protein>
<accession>A0A2P7QYB8</accession>
<keyword evidence="3" id="KW-1185">Reference proteome</keyword>
<dbReference type="EMBL" id="PXYI01000001">
    <property type="protein sequence ID" value="PSJ42943.1"/>
    <property type="molecule type" value="Genomic_DNA"/>
</dbReference>